<proteinExistence type="predicted"/>
<comment type="caution">
    <text evidence="2">The sequence shown here is derived from an EMBL/GenBank/DDBJ whole genome shotgun (WGS) entry which is preliminary data.</text>
</comment>
<evidence type="ECO:0000313" key="2">
    <source>
        <dbReference type="EMBL" id="MEP1057673.1"/>
    </source>
</evidence>
<dbReference type="Pfam" id="PF00182">
    <property type="entry name" value="Glyco_hydro_19"/>
    <property type="match status" value="1"/>
</dbReference>
<evidence type="ECO:0000259" key="1">
    <source>
        <dbReference type="Pfam" id="PF00182"/>
    </source>
</evidence>
<gene>
    <name evidence="2" type="ORF">NDI38_04425</name>
</gene>
<keyword evidence="3" id="KW-1185">Reference proteome</keyword>
<protein>
    <recommendedName>
        <fullName evidence="1">Glycoside hydrolase family 19 catalytic domain-containing protein</fullName>
    </recommendedName>
</protein>
<evidence type="ECO:0000313" key="3">
    <source>
        <dbReference type="Proteomes" id="UP001476950"/>
    </source>
</evidence>
<dbReference type="InterPro" id="IPR000726">
    <property type="entry name" value="Glyco_hydro_19_cat"/>
</dbReference>
<organism evidence="2 3">
    <name type="scientific">Stenomitos frigidus AS-A4</name>
    <dbReference type="NCBI Taxonomy" id="2933935"/>
    <lineage>
        <taxon>Bacteria</taxon>
        <taxon>Bacillati</taxon>
        <taxon>Cyanobacteriota</taxon>
        <taxon>Cyanophyceae</taxon>
        <taxon>Leptolyngbyales</taxon>
        <taxon>Leptolyngbyaceae</taxon>
        <taxon>Stenomitos</taxon>
    </lineage>
</organism>
<dbReference type="Proteomes" id="UP001476950">
    <property type="component" value="Unassembled WGS sequence"/>
</dbReference>
<feature type="domain" description="Glycoside hydrolase family 19 catalytic" evidence="1">
    <location>
        <begin position="104"/>
        <end position="182"/>
    </location>
</feature>
<dbReference type="EMBL" id="JAMPLM010000002">
    <property type="protein sequence ID" value="MEP1057673.1"/>
    <property type="molecule type" value="Genomic_DNA"/>
</dbReference>
<accession>A0ABV0KF64</accession>
<name>A0ABV0KF64_9CYAN</name>
<dbReference type="PANTHER" id="PTHR34408:SF1">
    <property type="entry name" value="GLYCOSYL HYDROLASE FAMILY 19 DOMAIN-CONTAINING PROTEIN HI_1415"/>
    <property type="match status" value="1"/>
</dbReference>
<dbReference type="SUPFAM" id="SSF53955">
    <property type="entry name" value="Lysozyme-like"/>
    <property type="match status" value="1"/>
</dbReference>
<dbReference type="InterPro" id="IPR052354">
    <property type="entry name" value="Cell_Wall_Dynamics_Protein"/>
</dbReference>
<sequence length="223" mass="25572">MTIQLTDVAQHYRSLPQQQEALKYLQEQTSAEVLTKFAELWRKAPPVPPELVTLDDLLKITLVAPKERLQKFVLPLNQHLEKYKVDTPLRICHFLAQVLHESGEFQYQEEIASGADYEWRDDLGNTKPGDGCRFKGRGLIQVTGRSNYSDLSKAVGIDYLNDPDRLACIPDCLTSAFWYWNSRNLSALADKDDFDTITLRINGGYNGYDDRLKYLLKAKEVLM</sequence>
<dbReference type="RefSeq" id="WP_190450678.1">
    <property type="nucleotide sequence ID" value="NZ_JAMPLM010000002.1"/>
</dbReference>
<dbReference type="PANTHER" id="PTHR34408">
    <property type="entry name" value="FAMILY PROTEIN, PUTATIVE-RELATED"/>
    <property type="match status" value="1"/>
</dbReference>
<dbReference type="Gene3D" id="1.10.530.10">
    <property type="match status" value="1"/>
</dbReference>
<dbReference type="InterPro" id="IPR023346">
    <property type="entry name" value="Lysozyme-like_dom_sf"/>
</dbReference>
<reference evidence="2 3" key="1">
    <citation type="submission" date="2022-04" db="EMBL/GenBank/DDBJ databases">
        <title>Positive selection, recombination, and allopatry shape intraspecific diversity of widespread and dominant cyanobacteria.</title>
        <authorList>
            <person name="Wei J."/>
            <person name="Shu W."/>
            <person name="Hu C."/>
        </authorList>
    </citation>
    <scope>NUCLEOTIDE SEQUENCE [LARGE SCALE GENOMIC DNA]</scope>
    <source>
        <strain evidence="2 3">AS-A4</strain>
    </source>
</reference>